<dbReference type="CDD" id="cd22160">
    <property type="entry name" value="F-box_AtFBL13-like"/>
    <property type="match status" value="1"/>
</dbReference>
<evidence type="ECO:0000256" key="1">
    <source>
        <dbReference type="SAM" id="MobiDB-lite"/>
    </source>
</evidence>
<dbReference type="PROSITE" id="PS50181">
    <property type="entry name" value="FBOX"/>
    <property type="match status" value="1"/>
</dbReference>
<dbReference type="InterPro" id="IPR036047">
    <property type="entry name" value="F-box-like_dom_sf"/>
</dbReference>
<sequence>MNNESKSCQSGKNGKRGREEGDSSTATDRLSHLPEAIIYHILSFLDTKSVVQTSVLSRVWQSEHVPVLNFRSASFQDYSSFQRYVDNVLSHRGPYNVSKISYIDNERSKGLAFGLFGKVVQGEKSLRIFGPQLLSLKLKDLLCYKMEIVAPRLKFFRLLHDLESLVFSKLSVPCLGHVVFLVNDEDGFMEEDQKGAAQHLVSFFQGLNNATSLALNSYTIEVLSNISEVLEQQPSPFTRMKSFIVYADSIPYMLANYFLKGSSIMKPNVEFM</sequence>
<dbReference type="EMBL" id="CAMGYJ010000005">
    <property type="protein sequence ID" value="CAI0413374.1"/>
    <property type="molecule type" value="Genomic_DNA"/>
</dbReference>
<dbReference type="InterPro" id="IPR053197">
    <property type="entry name" value="F-box_SCFL_complex_component"/>
</dbReference>
<comment type="caution">
    <text evidence="3">The sequence shown here is derived from an EMBL/GenBank/DDBJ whole genome shotgun (WGS) entry which is preliminary data.</text>
</comment>
<feature type="compositionally biased region" description="Polar residues" evidence="1">
    <location>
        <begin position="1"/>
        <end position="12"/>
    </location>
</feature>
<dbReference type="Gene3D" id="1.20.1280.50">
    <property type="match status" value="1"/>
</dbReference>
<name>A0AAV0JVV1_9ROSI</name>
<evidence type="ECO:0000313" key="3">
    <source>
        <dbReference type="EMBL" id="CAI0413374.1"/>
    </source>
</evidence>
<feature type="domain" description="F-box" evidence="2">
    <location>
        <begin position="27"/>
        <end position="78"/>
    </location>
</feature>
<accession>A0AAV0JVV1</accession>
<dbReference type="AlphaFoldDB" id="A0AAV0JVV1"/>
<reference evidence="3" key="1">
    <citation type="submission" date="2022-08" db="EMBL/GenBank/DDBJ databases">
        <authorList>
            <person name="Gutierrez-Valencia J."/>
        </authorList>
    </citation>
    <scope>NUCLEOTIDE SEQUENCE</scope>
</reference>
<dbReference type="InterPro" id="IPR001810">
    <property type="entry name" value="F-box_dom"/>
</dbReference>
<feature type="region of interest" description="Disordered" evidence="1">
    <location>
        <begin position="1"/>
        <end position="26"/>
    </location>
</feature>
<dbReference type="PANTHER" id="PTHR34223">
    <property type="entry name" value="OS11G0201299 PROTEIN"/>
    <property type="match status" value="1"/>
</dbReference>
<organism evidence="3 4">
    <name type="scientific">Linum tenue</name>
    <dbReference type="NCBI Taxonomy" id="586396"/>
    <lineage>
        <taxon>Eukaryota</taxon>
        <taxon>Viridiplantae</taxon>
        <taxon>Streptophyta</taxon>
        <taxon>Embryophyta</taxon>
        <taxon>Tracheophyta</taxon>
        <taxon>Spermatophyta</taxon>
        <taxon>Magnoliopsida</taxon>
        <taxon>eudicotyledons</taxon>
        <taxon>Gunneridae</taxon>
        <taxon>Pentapetalae</taxon>
        <taxon>rosids</taxon>
        <taxon>fabids</taxon>
        <taxon>Malpighiales</taxon>
        <taxon>Linaceae</taxon>
        <taxon>Linum</taxon>
    </lineage>
</organism>
<dbReference type="InterPro" id="IPR053781">
    <property type="entry name" value="F-box_AtFBL13-like"/>
</dbReference>
<gene>
    <name evidence="3" type="ORF">LITE_LOCUS15914</name>
</gene>
<keyword evidence="4" id="KW-1185">Reference proteome</keyword>
<evidence type="ECO:0000259" key="2">
    <source>
        <dbReference type="PROSITE" id="PS50181"/>
    </source>
</evidence>
<dbReference type="SUPFAM" id="SSF81383">
    <property type="entry name" value="F-box domain"/>
    <property type="match status" value="1"/>
</dbReference>
<protein>
    <recommendedName>
        <fullName evidence="2">F-box domain-containing protein</fullName>
    </recommendedName>
</protein>
<evidence type="ECO:0000313" key="4">
    <source>
        <dbReference type="Proteomes" id="UP001154282"/>
    </source>
</evidence>
<dbReference type="PANTHER" id="PTHR34223:SF51">
    <property type="entry name" value="OS06G0556300 PROTEIN"/>
    <property type="match status" value="1"/>
</dbReference>
<proteinExistence type="predicted"/>
<dbReference type="Pfam" id="PF00646">
    <property type="entry name" value="F-box"/>
    <property type="match status" value="1"/>
</dbReference>
<dbReference type="Proteomes" id="UP001154282">
    <property type="component" value="Unassembled WGS sequence"/>
</dbReference>